<feature type="chain" id="PRO_5021889305" description="Secreted protein" evidence="1">
    <location>
        <begin position="18"/>
        <end position="104"/>
    </location>
</feature>
<sequence length="104" mass="10813">MRALTLIALLAAAPAAAEPQPVPGRYCAVGQDLPTIEVGSGPGEVGIDLMDCRRATFGGGRVRSPQCYGMGGAEVPYDVDLVVRPDGTLEHDGTVYGRPCSAKR</sequence>
<name>A0A564FVD9_9HYPH</name>
<evidence type="ECO:0000313" key="5">
    <source>
        <dbReference type="Proteomes" id="UP001055303"/>
    </source>
</evidence>
<dbReference type="EMBL" id="CABFVH010000007">
    <property type="protein sequence ID" value="VUF12053.1"/>
    <property type="molecule type" value="Genomic_DNA"/>
</dbReference>
<reference evidence="2" key="2">
    <citation type="journal article" date="2021" name="Front. Microbiol.">
        <title>Comprehensive Comparative Genomics and Phenotyping of Methylobacterium Species.</title>
        <authorList>
            <person name="Alessa O."/>
            <person name="Ogura Y."/>
            <person name="Fujitani Y."/>
            <person name="Takami H."/>
            <person name="Hayashi T."/>
            <person name="Sahin N."/>
            <person name="Tani A."/>
        </authorList>
    </citation>
    <scope>NUCLEOTIDE SEQUENCE</scope>
    <source>
        <strain evidence="2">DSM 22415</strain>
    </source>
</reference>
<gene>
    <name evidence="2" type="ORF">IFDJLNFL_0937</name>
    <name evidence="3" type="ORF">MTDSW087_01741</name>
</gene>
<protein>
    <recommendedName>
        <fullName evidence="6">Secreted protein</fullName>
    </recommendedName>
</protein>
<evidence type="ECO:0008006" key="6">
    <source>
        <dbReference type="Google" id="ProtNLM"/>
    </source>
</evidence>
<feature type="signal peptide" evidence="1">
    <location>
        <begin position="1"/>
        <end position="17"/>
    </location>
</feature>
<evidence type="ECO:0000313" key="4">
    <source>
        <dbReference type="Proteomes" id="UP000401717"/>
    </source>
</evidence>
<proteinExistence type="predicted"/>
<organism evidence="3 4">
    <name type="scientific">Methylobacterium dankookense</name>
    <dbReference type="NCBI Taxonomy" id="560405"/>
    <lineage>
        <taxon>Bacteria</taxon>
        <taxon>Pseudomonadati</taxon>
        <taxon>Pseudomonadota</taxon>
        <taxon>Alphaproteobacteria</taxon>
        <taxon>Hyphomicrobiales</taxon>
        <taxon>Methylobacteriaceae</taxon>
        <taxon>Methylobacterium</taxon>
    </lineage>
</organism>
<dbReference type="Proteomes" id="UP000401717">
    <property type="component" value="Unassembled WGS sequence"/>
</dbReference>
<evidence type="ECO:0000313" key="3">
    <source>
        <dbReference type="EMBL" id="VUF12053.1"/>
    </source>
</evidence>
<dbReference type="EMBL" id="BPQI01000017">
    <property type="protein sequence ID" value="GJD55055.1"/>
    <property type="molecule type" value="Genomic_DNA"/>
</dbReference>
<accession>A0A564FVD9</accession>
<dbReference type="RefSeq" id="WP_238178676.1">
    <property type="nucleotide sequence ID" value="NZ_BPQI01000017.1"/>
</dbReference>
<dbReference type="Proteomes" id="UP001055303">
    <property type="component" value="Unassembled WGS sequence"/>
</dbReference>
<dbReference type="AlphaFoldDB" id="A0A564FVD9"/>
<reference evidence="3 4" key="1">
    <citation type="submission" date="2019-06" db="EMBL/GenBank/DDBJ databases">
        <authorList>
            <person name="Rodrigo-Torres L."/>
            <person name="Arahal R. D."/>
            <person name="Lucena T."/>
        </authorList>
    </citation>
    <scope>NUCLEOTIDE SEQUENCE [LARGE SCALE GENOMIC DNA]</scope>
    <source>
        <strain evidence="3 4">SW08-7</strain>
    </source>
</reference>
<keyword evidence="1" id="KW-0732">Signal</keyword>
<keyword evidence="5" id="KW-1185">Reference proteome</keyword>
<evidence type="ECO:0000256" key="1">
    <source>
        <dbReference type="SAM" id="SignalP"/>
    </source>
</evidence>
<evidence type="ECO:0000313" key="2">
    <source>
        <dbReference type="EMBL" id="GJD55055.1"/>
    </source>
</evidence>
<reference evidence="2" key="3">
    <citation type="submission" date="2021-08" db="EMBL/GenBank/DDBJ databases">
        <authorList>
            <person name="Tani A."/>
            <person name="Ola A."/>
            <person name="Ogura Y."/>
            <person name="Katsura K."/>
            <person name="Hayashi T."/>
        </authorList>
    </citation>
    <scope>NUCLEOTIDE SEQUENCE</scope>
    <source>
        <strain evidence="2">DSM 22415</strain>
    </source>
</reference>